<dbReference type="PROSITE" id="PS00463">
    <property type="entry name" value="ZN2_CY6_FUNGAL_1"/>
    <property type="match status" value="1"/>
</dbReference>
<feature type="region of interest" description="Disordered" evidence="2">
    <location>
        <begin position="166"/>
        <end position="187"/>
    </location>
</feature>
<feature type="region of interest" description="Disordered" evidence="2">
    <location>
        <begin position="92"/>
        <end position="119"/>
    </location>
</feature>
<dbReference type="PANTHER" id="PTHR47784:SF5">
    <property type="entry name" value="STEROL UPTAKE CONTROL PROTEIN 2"/>
    <property type="match status" value="1"/>
</dbReference>
<feature type="region of interest" description="Disordered" evidence="2">
    <location>
        <begin position="1"/>
        <end position="23"/>
    </location>
</feature>
<comment type="caution">
    <text evidence="4">The sequence shown here is derived from an EMBL/GenBank/DDBJ whole genome shotgun (WGS) entry which is preliminary data.</text>
</comment>
<sequence length="1044" mass="110935">MASKNTDHPMQDNSARAARVPGRREKIVELIEVDGKKVSKTSTGKRKFHNKSKNGCLNCKRRRVKCDEGKPACTKCRNMSLECVYRPLDGGSGSGSGLAPDGVPSRPSSVMSGTSDSASVSSEGLAHAHAPAVGKVETVIKYMRRGPDGKLEPDTELMNAARERKQRLTPDPAVVPPASANANASIPSTNVAPAPTVKLENSDISGQFLKKAEDVTAAGHTGVPAAIAAAMRSFPTGDASSPGGAANSAQFSQLAQLAQQYAGALQGGAGNGLAGMIPSFISSTLAQASPQNIQQLTSLLSNTSNNSAANVFDLAGTMPFSPGGGISGLASQVTQGPHQDSGHVPMVAESVVSPEKDHASLAMGQQVQGAGAHSTVLGPSSLTAIAGNLNSMSSHSHTAASDASDVSPSNGRTTAPTLTTSRSGSGSGPVPAVQGASTLTSPKQFAAGPTHAQQQLQYQLHQQLQLQQHQQLQLQHDQQLQSQHQQLQLQQRQLLQQLLNQDENQLQQQAAANAQAMSQPLPTTLDQSIIPAQIQQQFQQQQQTTQPGELQLPLQEESLSQLSKMGLNLKILGNLPTAGIGGIAYDFQELLGLKFNNAAKGPTSSHTSKDSTAEAILSDIQEQERVHKEVIKGSQDPHLAKDKTVSTPDLTNLVGTPSANTLPMMAQLSPMIKNALEGTLAGAASPTAALLAGRELSPSKNKPMVSGDDSMNGKVNGADKQDSEPQTEVARLLSLSTKANLNLVDMMLFHHYCTEVCSTITTVSVPEVWSKDVPALAFHYPFLMHSLLAFSATHLSRTEPGLEQYVSSHRLDALRLLREAVLEISEENTDALVASALILIMDSLANASAASASPSVNTMASSAWIFHVKGAATILTAVWPLSENSRFHDLISVDLSDLGDVINKEDGTISELVCFDESIADLYPVDLDSPYLITLAYLDKLNREINDSDFILRIFSFPALLDKTFLALLMTGDLNAMRIMRSYYKLLRGFTTNLKDKVWFLEGLAQVLPQDVDEYSGGGGMHMMLDFLGGGLPSMTTTNFSDFM</sequence>
<feature type="region of interest" description="Disordered" evidence="2">
    <location>
        <begin position="393"/>
        <end position="436"/>
    </location>
</feature>
<feature type="compositionally biased region" description="Low complexity" evidence="2">
    <location>
        <begin position="176"/>
        <end position="185"/>
    </location>
</feature>
<dbReference type="Gene3D" id="4.10.240.10">
    <property type="entry name" value="Zn(2)-C6 fungal-type DNA-binding domain"/>
    <property type="match status" value="1"/>
</dbReference>
<dbReference type="AlphaFoldDB" id="A0AAV5RZD8"/>
<dbReference type="Proteomes" id="UP001377567">
    <property type="component" value="Unassembled WGS sequence"/>
</dbReference>
<dbReference type="SMART" id="SM00066">
    <property type="entry name" value="GAL4"/>
    <property type="match status" value="1"/>
</dbReference>
<feature type="coiled-coil region" evidence="1">
    <location>
        <begin position="477"/>
        <end position="519"/>
    </location>
</feature>
<evidence type="ECO:0000313" key="4">
    <source>
        <dbReference type="EMBL" id="GMM56412.1"/>
    </source>
</evidence>
<reference evidence="4 5" key="1">
    <citation type="journal article" date="2023" name="Elife">
        <title>Identification of key yeast species and microbe-microbe interactions impacting larval growth of Drosophila in the wild.</title>
        <authorList>
            <person name="Mure A."/>
            <person name="Sugiura Y."/>
            <person name="Maeda R."/>
            <person name="Honda K."/>
            <person name="Sakurai N."/>
            <person name="Takahashi Y."/>
            <person name="Watada M."/>
            <person name="Katoh T."/>
            <person name="Gotoh A."/>
            <person name="Gotoh Y."/>
            <person name="Taniguchi I."/>
            <person name="Nakamura K."/>
            <person name="Hayashi T."/>
            <person name="Katayama T."/>
            <person name="Uemura T."/>
            <person name="Hattori Y."/>
        </authorList>
    </citation>
    <scope>NUCLEOTIDE SEQUENCE [LARGE SCALE GENOMIC DNA]</scope>
    <source>
        <strain evidence="4 5">KH-74</strain>
    </source>
</reference>
<feature type="compositionally biased region" description="Polar residues" evidence="2">
    <location>
        <begin position="106"/>
        <end position="119"/>
    </location>
</feature>
<keyword evidence="5" id="KW-1185">Reference proteome</keyword>
<dbReference type="InterPro" id="IPR036864">
    <property type="entry name" value="Zn2-C6_fun-type_DNA-bd_sf"/>
</dbReference>
<feature type="domain" description="Zn(2)-C6 fungal-type" evidence="3">
    <location>
        <begin position="55"/>
        <end position="85"/>
    </location>
</feature>
<feature type="compositionally biased region" description="Low complexity" evidence="2">
    <location>
        <begin position="393"/>
        <end position="407"/>
    </location>
</feature>
<feature type="compositionally biased region" description="Polar residues" evidence="2">
    <location>
        <begin position="408"/>
        <end position="422"/>
    </location>
</feature>
<protein>
    <submittedName>
        <fullName evidence="4">Upc2 protein</fullName>
    </submittedName>
</protein>
<feature type="region of interest" description="Disordered" evidence="2">
    <location>
        <begin position="694"/>
        <end position="726"/>
    </location>
</feature>
<dbReference type="EMBL" id="BTGD01000008">
    <property type="protein sequence ID" value="GMM56412.1"/>
    <property type="molecule type" value="Genomic_DNA"/>
</dbReference>
<dbReference type="CDD" id="cd00067">
    <property type="entry name" value="GAL4"/>
    <property type="match status" value="1"/>
</dbReference>
<evidence type="ECO:0000259" key="3">
    <source>
        <dbReference type="PROSITE" id="PS50048"/>
    </source>
</evidence>
<dbReference type="InterPro" id="IPR001138">
    <property type="entry name" value="Zn2Cys6_DnaBD"/>
</dbReference>
<dbReference type="Pfam" id="PF00172">
    <property type="entry name" value="Zn_clus"/>
    <property type="match status" value="1"/>
</dbReference>
<dbReference type="InterPro" id="IPR053157">
    <property type="entry name" value="Sterol_Uptake_Regulator"/>
</dbReference>
<gene>
    <name evidence="4" type="ORF">DAKH74_030280</name>
</gene>
<organism evidence="4 5">
    <name type="scientific">Maudiozyma humilis</name>
    <name type="common">Sour dough yeast</name>
    <name type="synonym">Kazachstania humilis</name>
    <dbReference type="NCBI Taxonomy" id="51915"/>
    <lineage>
        <taxon>Eukaryota</taxon>
        <taxon>Fungi</taxon>
        <taxon>Dikarya</taxon>
        <taxon>Ascomycota</taxon>
        <taxon>Saccharomycotina</taxon>
        <taxon>Saccharomycetes</taxon>
        <taxon>Saccharomycetales</taxon>
        <taxon>Saccharomycetaceae</taxon>
        <taxon>Maudiozyma</taxon>
    </lineage>
</organism>
<evidence type="ECO:0000256" key="1">
    <source>
        <dbReference type="SAM" id="Coils"/>
    </source>
</evidence>
<dbReference type="PROSITE" id="PS50048">
    <property type="entry name" value="ZN2_CY6_FUNGAL_2"/>
    <property type="match status" value="1"/>
</dbReference>
<evidence type="ECO:0000256" key="2">
    <source>
        <dbReference type="SAM" id="MobiDB-lite"/>
    </source>
</evidence>
<dbReference type="PANTHER" id="PTHR47784">
    <property type="entry name" value="STEROL UPTAKE CONTROL PROTEIN 2"/>
    <property type="match status" value="1"/>
</dbReference>
<dbReference type="SUPFAM" id="SSF57701">
    <property type="entry name" value="Zn2/Cys6 DNA-binding domain"/>
    <property type="match status" value="1"/>
</dbReference>
<dbReference type="GO" id="GO:0001228">
    <property type="term" value="F:DNA-binding transcription activator activity, RNA polymerase II-specific"/>
    <property type="evidence" value="ECO:0007669"/>
    <property type="project" value="TreeGrafter"/>
</dbReference>
<proteinExistence type="predicted"/>
<dbReference type="GO" id="GO:0008270">
    <property type="term" value="F:zinc ion binding"/>
    <property type="evidence" value="ECO:0007669"/>
    <property type="project" value="InterPro"/>
</dbReference>
<feature type="compositionally biased region" description="Basic and acidic residues" evidence="2">
    <location>
        <begin position="1"/>
        <end position="10"/>
    </location>
</feature>
<evidence type="ECO:0000313" key="5">
    <source>
        <dbReference type="Proteomes" id="UP001377567"/>
    </source>
</evidence>
<accession>A0AAV5RZD8</accession>
<dbReference type="Pfam" id="PF11951">
    <property type="entry name" value="Fungal_trans_2"/>
    <property type="match status" value="1"/>
</dbReference>
<dbReference type="InterPro" id="IPR021858">
    <property type="entry name" value="Fun_TF"/>
</dbReference>
<name>A0AAV5RZD8_MAUHU</name>
<keyword evidence="1" id="KW-0175">Coiled coil</keyword>